<dbReference type="InterPro" id="IPR011713">
    <property type="entry name" value="Leu-rich_rpt_3"/>
</dbReference>
<dbReference type="Gene3D" id="1.10.8.430">
    <property type="entry name" value="Helical domain of apoptotic protease-activating factors"/>
    <property type="match status" value="2"/>
</dbReference>
<reference evidence="10 11" key="1">
    <citation type="submission" date="2021-05" db="EMBL/GenBank/DDBJ databases">
        <title>Genome Assembly of Synthetic Allotetraploid Brassica napus Reveals Homoeologous Exchanges between Subgenomes.</title>
        <authorList>
            <person name="Davis J.T."/>
        </authorList>
    </citation>
    <scope>NUCLEOTIDE SEQUENCE [LARGE SCALE GENOMIC DNA]</scope>
    <source>
        <strain evidence="11">cv. Da-Ae</strain>
        <tissue evidence="10">Seedling</tissue>
    </source>
</reference>
<feature type="region of interest" description="Disordered" evidence="8">
    <location>
        <begin position="663"/>
        <end position="689"/>
    </location>
</feature>
<dbReference type="SUPFAM" id="SSF52058">
    <property type="entry name" value="L domain-like"/>
    <property type="match status" value="5"/>
</dbReference>
<dbReference type="SUPFAM" id="SSF52540">
    <property type="entry name" value="P-loop containing nucleoside triphosphate hydrolases"/>
    <property type="match status" value="2"/>
</dbReference>
<dbReference type="EMBL" id="JAGKQM010000013">
    <property type="protein sequence ID" value="KAH0894473.1"/>
    <property type="molecule type" value="Genomic_DNA"/>
</dbReference>
<dbReference type="PRINTS" id="PR00364">
    <property type="entry name" value="DISEASERSIST"/>
</dbReference>
<dbReference type="Proteomes" id="UP000824890">
    <property type="component" value="Unassembled WGS sequence"/>
</dbReference>
<feature type="compositionally biased region" description="Low complexity" evidence="8">
    <location>
        <begin position="2886"/>
        <end position="2910"/>
    </location>
</feature>
<feature type="compositionally biased region" description="Pro residues" evidence="8">
    <location>
        <begin position="2870"/>
        <end position="2885"/>
    </location>
</feature>
<evidence type="ECO:0000259" key="9">
    <source>
        <dbReference type="PROSITE" id="PS50104"/>
    </source>
</evidence>
<comment type="caution">
    <text evidence="10">The sequence shown here is derived from an EMBL/GenBank/DDBJ whole genome shotgun (WGS) entry which is preliminary data.</text>
</comment>
<dbReference type="InterPro" id="IPR055414">
    <property type="entry name" value="LRR_R13L4/SHOC2-like"/>
</dbReference>
<comment type="catalytic activity">
    <reaction evidence="7">
        <text>NAD(+) + H2O = ADP-D-ribose + nicotinamide + H(+)</text>
        <dbReference type="Rhea" id="RHEA:16301"/>
        <dbReference type="ChEBI" id="CHEBI:15377"/>
        <dbReference type="ChEBI" id="CHEBI:15378"/>
        <dbReference type="ChEBI" id="CHEBI:17154"/>
        <dbReference type="ChEBI" id="CHEBI:57540"/>
        <dbReference type="ChEBI" id="CHEBI:57967"/>
        <dbReference type="EC" id="3.2.2.6"/>
    </reaction>
    <physiologicalReaction direction="left-to-right" evidence="7">
        <dbReference type="Rhea" id="RHEA:16302"/>
    </physiologicalReaction>
</comment>
<feature type="domain" description="TIR" evidence="9">
    <location>
        <begin position="2913"/>
        <end position="2956"/>
    </location>
</feature>
<feature type="region of interest" description="Disordered" evidence="8">
    <location>
        <begin position="2695"/>
        <end position="2716"/>
    </location>
</feature>
<accession>A0ABQ8AQJ7</accession>
<evidence type="ECO:0000256" key="5">
    <source>
        <dbReference type="ARBA" id="ARBA00022821"/>
    </source>
</evidence>
<dbReference type="SUPFAM" id="SSF52200">
    <property type="entry name" value="Toll/Interleukin receptor TIR domain"/>
    <property type="match status" value="2"/>
</dbReference>
<evidence type="ECO:0000256" key="2">
    <source>
        <dbReference type="ARBA" id="ARBA00022614"/>
    </source>
</evidence>
<dbReference type="SMART" id="SM00382">
    <property type="entry name" value="AAA"/>
    <property type="match status" value="2"/>
</dbReference>
<dbReference type="InterPro" id="IPR045344">
    <property type="entry name" value="C-JID"/>
</dbReference>
<keyword evidence="3" id="KW-0677">Repeat</keyword>
<dbReference type="InterPro" id="IPR044974">
    <property type="entry name" value="Disease_R_plants"/>
</dbReference>
<organism evidence="10 11">
    <name type="scientific">Brassica napus</name>
    <name type="common">Rape</name>
    <dbReference type="NCBI Taxonomy" id="3708"/>
    <lineage>
        <taxon>Eukaryota</taxon>
        <taxon>Viridiplantae</taxon>
        <taxon>Streptophyta</taxon>
        <taxon>Embryophyta</taxon>
        <taxon>Tracheophyta</taxon>
        <taxon>Spermatophyta</taxon>
        <taxon>Magnoliopsida</taxon>
        <taxon>eudicotyledons</taxon>
        <taxon>Gunneridae</taxon>
        <taxon>Pentapetalae</taxon>
        <taxon>rosids</taxon>
        <taxon>malvids</taxon>
        <taxon>Brassicales</taxon>
        <taxon>Brassicaceae</taxon>
        <taxon>Brassiceae</taxon>
        <taxon>Brassica</taxon>
    </lineage>
</organism>
<dbReference type="InterPro" id="IPR002182">
    <property type="entry name" value="NB-ARC"/>
</dbReference>
<sequence>MIEEIANDVSNKLISSVPSSDFDSLVGMRAHMKSTELLLRLDSDEVRMIGIWGPSGIGKSTIARSLFSQYSHDFQLSVFMDNIKRHYPRPCFDRYGAQLQLQKEFLSLILNQKDVTIHHLGVAQDRLKDKKVLVVLDDVDQSAQLDALAKELWWFGPGSRVIVTTQDKRILKTHPINLIYEVGFPHDDEALEIFCINAFGQKSPYDGFGDLALEVTKLVGKLPLGLSVVGSYFKGLSKEEWEHELPRLRTRLDGDIESILKLSYDTLCNDDQALFLHIACFFNGLHITIVEECLTENFSGIKGRLRVLAERSLISVDSGVIKMHDLLALLGREIVRKQAPYEPGQRQFLVDDEDICKVLSDGTVGSRSVIGITIELGKELKVSDRAFERMSNVQFLNRSCDFSYHGPYVLDHSPYVLESLICLPRELKLLDWTKFPMTCLPSSFNPEFLVGINMSFSKLEKLWEGNKTIRNLKWLKLTEAKNLKELPDLSTAINLRRLDLWCCSSLVELPSFIGNMTSLKELCLIGCSSLVELPSSIGNMTHFEQLNLNKCSSLVELPSSIGNLTNLQDLYLNGCSSLEKLPSSIGNLHCLQRLQMKGCSKLKALPIIINLESLWELDLSNCSSLKSLPEICTNIVDLKINGTAIEEIPPSFRTRIKECRLSTPESDWESEEYGSEESDECGSPESDAPSSSFLIFQRVSESRDNVLWSLPNLSTATNLLKLDLRDCSSLMELPFSIGNLINLENLNITGCSSLVELPFSIGNITTLKELELDGCSSLVELPFSIGNMANLKKLELNGCSSLVELPFSIGNMTNLEKLNLDRCSSLNLDLDGCSSLVELPSSIGNMTNLKRLILGECSSLVELPSSIGNMTNVEDLYLSGSSSFVELTSSIGNMTNLVSFQLSYCSSFIKLPSSIGNLHNLKQLNLRGCSKLKALPVNINMKSLDELHLGDCSSLKSFPEISTNIRVLKLKRTAIEEIPQSIRSWSRLERLHMSYSENLGKSQHAFDLITELHLSDTRIQEVSPWVKEMSRLHKLGSTKLVSLPQLPDSLQIIAAENCESLERLDCSFHRTKFNELSFVNCFKLNQEARDLILKTSTKRWAIFPGETVPAYFSYRATGSSVSMKLNGFDTHFPTSLGFKACLLLVTKPSYVEPAWYFGALNKSDIFYCIKDKLSGVKVNSVCCSLWGKLSQQSEHLLVFEIEETVSSPELVFEFGFRRKNWEIKECGLRPPESLALSCLSRSSPPLIQGCSKKSHNDTVKGFQVATIAGYDSSTWDNEAAMIEEIATDVSNKLISSVPSSDFNSLVGMRAHMENMDLLLRLDSNEVRMIGIWGPSGIAPSPDLYLANTLLTFNLASSWRISKESIQDLVLIDTAHNCNYKINLAGKLPLFLHIACFFNGEQIGKVEEFLAEKFVAVKSRLRVLAEKSLISVDSEGYIRMHDLLARLGREIVRKQSPNEPGQRQFLVDDGDIRQVLRDDTLGSRSVIGINFLLEKELKISDQAFERMSNLQFLRLDSHYVEHIILVRTNSQYILESVNCLPREVRLLHWRTFPMTCLPSNFNPELLMEIKMSCSNLEKLWEGNKNLDLSGCLNLVGLPFSIGNMTNLKKLFLSVALPYSMTAKYLYGCSSLVELPSSIEFGSQRMLKPCGAPLFYSIGNMTNLENLDLKGCSSLVELPSSIGNLHNLKKLNLRNCSTLMALPVNINMKSLDFLEHQRIIGTAIEEIPTSIRSWSRLDTLDMSYSENLRKSHHAFDLITNLHLSDTGIQEISPLVKEMSRLQTLVINGCTKLVSLPQLPDSLKFMHVENCESLERLDCSFYRTKLSDLRFVNCLKLNREAVDLILKTSIERWAIFPGETVPAYYFSYRATGSSVSMKLNGFDTHFPTSLRFKACLLLVTNPDDVGPADWYRSDISYCINGKLRDVGVFPAYTHIWFPLCPRSEHLVVIEFEETVTSPELVFEFRFKKENWEIKECGLQELGQTVIPVFYKVDPSHVKKLRGYSGKVFEKTCQGKSKEDTEKWRQALEKVATIAAAMIEEIATDVSNKLISSVPSSDFNSLVGMRAHMENMDLLLRLDSNEVRMIGIWGPSGIGKSTIARSLFSQHSPDFQLSVFMENIKREYPRPCAQLQLQNKFLSLILNQKDVTIHHLGVAQDRLKDKKVLVVLDDVDQSAQLDALAKELWWFGPGSRVIVTTQDKRILKAHPINLIYEVGFPHDDEALEIFCINAFGQKSPYDGFGDLALEVTKLVGKLPLGLSVVGSYFKGLSKEEWEHELPRLRTRLDGDIESILKLSYDTLCNDDQALFLHIACFFNGRHITIVEECLAENFSGIKGRLRVLAERSLISVDSGVIKMHDLLALLGREIVRKQAPYEPGQRQFLVDDEDICKVLSDGTVGSRSVIGITIELGKELKVSDRAFERMSNVQFLNRSCDFSYHGPYVLDHSPYVLESLICLPRELKLLDWTKFPMTCLPSSFNPEFLVGINMSFSKLEKLWEGNKTIRNLKWLKLTEAKNLKELPDLSTAINLRRLDLWCCSSLVELPSFIGNMTSLKELCLIGCSSLVELPSSIGNMTHFEQLNLNKCSSLVELPSSIGNLTNLQDLYLNGCSSLEKLPSSIGNLHCLQRLQMKGCSKLKALPIITNLESLLELDLSNCSSLKSFPEICTNIVDLKINGTAIEEIPPSFRTRIKECRLSTSESDWESEEYGSEESDECGSPESDAPSSYLLLTSREKIKNHVNLACRPRNPILIPSSIKSVMSPPLLEEHFYSELVFEVQVYDDKLKLGECGMMDVCELISSDVQTLDFDHCFLEIACALPCIFLLRIIFKMKFQSFLKEIKKQRKMVEKRKKRKGHELSNPARKKIRVQNQSQIQVPSSPPPSLSPSSPPCPSSLPSSLSPSSHPSSLSLSSAPSSSSHNWTQDVFPSFRGEDVRIGFLSHIQKEFRRKGITPFIDNEIRRGES</sequence>
<gene>
    <name evidence="10" type="ORF">HID58_056902</name>
</gene>
<feature type="compositionally biased region" description="Acidic residues" evidence="8">
    <location>
        <begin position="666"/>
        <end position="682"/>
    </location>
</feature>
<dbReference type="InterPro" id="IPR000157">
    <property type="entry name" value="TIR_dom"/>
</dbReference>
<keyword evidence="4" id="KW-0378">Hydrolase</keyword>
<dbReference type="PANTHER" id="PTHR11017">
    <property type="entry name" value="LEUCINE-RICH REPEAT-CONTAINING PROTEIN"/>
    <property type="match status" value="1"/>
</dbReference>
<dbReference type="InterPro" id="IPR058192">
    <property type="entry name" value="WHD_ROQ1-like"/>
</dbReference>
<dbReference type="Gene3D" id="3.80.10.10">
    <property type="entry name" value="Ribonuclease Inhibitor"/>
    <property type="match status" value="7"/>
</dbReference>
<dbReference type="PROSITE" id="PS50104">
    <property type="entry name" value="TIR"/>
    <property type="match status" value="1"/>
</dbReference>
<dbReference type="InterPro" id="IPR042197">
    <property type="entry name" value="Apaf_helical"/>
</dbReference>
<dbReference type="Gene3D" id="3.40.50.300">
    <property type="entry name" value="P-loop containing nucleotide triphosphate hydrolases"/>
    <property type="match status" value="2"/>
</dbReference>
<dbReference type="Gene3D" id="3.40.50.10140">
    <property type="entry name" value="Toll/interleukin-1 receptor homology (TIR) domain"/>
    <property type="match status" value="2"/>
</dbReference>
<dbReference type="Pfam" id="PF23598">
    <property type="entry name" value="LRR_14"/>
    <property type="match status" value="4"/>
</dbReference>
<dbReference type="PANTHER" id="PTHR11017:SF366">
    <property type="entry name" value="ADP-RIBOSYL CYCLASE_CYCLIC ADP-RIBOSE HYDROLASE"/>
    <property type="match status" value="1"/>
</dbReference>
<keyword evidence="2" id="KW-0433">Leucine-rich repeat</keyword>
<dbReference type="InterPro" id="IPR003593">
    <property type="entry name" value="AAA+_ATPase"/>
</dbReference>
<evidence type="ECO:0000256" key="7">
    <source>
        <dbReference type="ARBA" id="ARBA00047304"/>
    </source>
</evidence>
<dbReference type="InterPro" id="IPR035897">
    <property type="entry name" value="Toll_tir_struct_dom_sf"/>
</dbReference>
<keyword evidence="11" id="KW-1185">Reference proteome</keyword>
<dbReference type="InterPro" id="IPR036390">
    <property type="entry name" value="WH_DNA-bd_sf"/>
</dbReference>
<name>A0ABQ8AQJ7_BRANA</name>
<keyword evidence="5" id="KW-0611">Plant defense</keyword>
<feature type="region of interest" description="Disordered" evidence="8">
    <location>
        <begin position="2839"/>
        <end position="2914"/>
    </location>
</feature>
<evidence type="ECO:0000256" key="4">
    <source>
        <dbReference type="ARBA" id="ARBA00022801"/>
    </source>
</evidence>
<dbReference type="Pfam" id="PF00931">
    <property type="entry name" value="NB-ARC"/>
    <property type="match status" value="2"/>
</dbReference>
<dbReference type="SMART" id="SM00367">
    <property type="entry name" value="LRR_CC"/>
    <property type="match status" value="8"/>
</dbReference>
<evidence type="ECO:0000313" key="11">
    <source>
        <dbReference type="Proteomes" id="UP000824890"/>
    </source>
</evidence>
<proteinExistence type="predicted"/>
<evidence type="ECO:0000256" key="3">
    <source>
        <dbReference type="ARBA" id="ARBA00022737"/>
    </source>
</evidence>
<dbReference type="SUPFAM" id="SSF46785">
    <property type="entry name" value="Winged helix' DNA-binding domain"/>
    <property type="match status" value="2"/>
</dbReference>
<dbReference type="EC" id="3.2.2.6" evidence="1"/>
<dbReference type="InterPro" id="IPR006553">
    <property type="entry name" value="Leu-rich_rpt_Cys-con_subtyp"/>
</dbReference>
<dbReference type="InterPro" id="IPR032675">
    <property type="entry name" value="LRR_dom_sf"/>
</dbReference>
<dbReference type="Pfam" id="PF20160">
    <property type="entry name" value="C-JID"/>
    <property type="match status" value="1"/>
</dbReference>
<evidence type="ECO:0000256" key="6">
    <source>
        <dbReference type="ARBA" id="ARBA00023027"/>
    </source>
</evidence>
<evidence type="ECO:0000256" key="8">
    <source>
        <dbReference type="SAM" id="MobiDB-lite"/>
    </source>
</evidence>
<dbReference type="Pfam" id="PF23282">
    <property type="entry name" value="WHD_ROQ1"/>
    <property type="match status" value="3"/>
</dbReference>
<dbReference type="Pfam" id="PF01582">
    <property type="entry name" value="TIR"/>
    <property type="match status" value="2"/>
</dbReference>
<protein>
    <recommendedName>
        <fullName evidence="1">ADP-ribosyl cyclase/cyclic ADP-ribose hydrolase</fullName>
        <ecNumber evidence="1">3.2.2.6</ecNumber>
    </recommendedName>
</protein>
<evidence type="ECO:0000313" key="10">
    <source>
        <dbReference type="EMBL" id="KAH0894473.1"/>
    </source>
</evidence>
<keyword evidence="6" id="KW-0520">NAD</keyword>
<feature type="compositionally biased region" description="Acidic residues" evidence="8">
    <location>
        <begin position="2695"/>
        <end position="2710"/>
    </location>
</feature>
<evidence type="ECO:0000256" key="1">
    <source>
        <dbReference type="ARBA" id="ARBA00011982"/>
    </source>
</evidence>
<dbReference type="Pfam" id="PF07725">
    <property type="entry name" value="LRR_3"/>
    <property type="match status" value="3"/>
</dbReference>
<dbReference type="InterPro" id="IPR027417">
    <property type="entry name" value="P-loop_NTPase"/>
</dbReference>
<feature type="non-terminal residue" evidence="10">
    <location>
        <position position="2956"/>
    </location>
</feature>